<dbReference type="RefSeq" id="WP_114626358.1">
    <property type="nucleotide sequence ID" value="NZ_QQNA01000241.1"/>
</dbReference>
<dbReference type="Proteomes" id="UP000253741">
    <property type="component" value="Unassembled WGS sequence"/>
</dbReference>
<proteinExistence type="predicted"/>
<evidence type="ECO:0000313" key="1">
    <source>
        <dbReference type="EMBL" id="RDG35236.1"/>
    </source>
</evidence>
<dbReference type="AlphaFoldDB" id="A0A370B652"/>
<dbReference type="OrthoDB" id="4329296at2"/>
<reference evidence="1 2" key="1">
    <citation type="submission" date="2018-07" db="EMBL/GenBank/DDBJ databases">
        <title>Streptomyces species from bats.</title>
        <authorList>
            <person name="Dunlap C."/>
        </authorList>
    </citation>
    <scope>NUCLEOTIDE SEQUENCE [LARGE SCALE GENOMIC DNA]</scope>
    <source>
        <strain evidence="1 2">AC230</strain>
    </source>
</reference>
<protein>
    <submittedName>
        <fullName evidence="1">Uncharacterized protein</fullName>
    </submittedName>
</protein>
<comment type="caution">
    <text evidence="1">The sequence shown here is derived from an EMBL/GenBank/DDBJ whole genome shotgun (WGS) entry which is preliminary data.</text>
</comment>
<gene>
    <name evidence="1" type="ORF">DVH02_26385</name>
</gene>
<name>A0A370B652_9ACTN</name>
<accession>A0A370B652</accession>
<dbReference type="EMBL" id="QQNA01000241">
    <property type="protein sequence ID" value="RDG35236.1"/>
    <property type="molecule type" value="Genomic_DNA"/>
</dbReference>
<organism evidence="1 2">
    <name type="scientific">Streptomyces corynorhini</name>
    <dbReference type="NCBI Taxonomy" id="2282652"/>
    <lineage>
        <taxon>Bacteria</taxon>
        <taxon>Bacillati</taxon>
        <taxon>Actinomycetota</taxon>
        <taxon>Actinomycetes</taxon>
        <taxon>Kitasatosporales</taxon>
        <taxon>Streptomycetaceae</taxon>
        <taxon>Streptomyces</taxon>
    </lineage>
</organism>
<sequence length="216" mass="22318">MSLVKLIDQADERGLAASGLACLERCLPLPVENADVFRPLWAGIGSGGQEWPGRLAAARLALDQVVAARKAPGADADPTAPDVTAALVTTLLGSAPGQWAAGPLRTWADTCSVVALEVHQKLDAVGDESGAPAAAERLSRCREDAAAVPDAVEGAETGDAVGVGPLLAGELRRQIRILEILAETDGPAGLRLAMDLSTEGRRVLRAVVARRARARG</sequence>
<keyword evidence="2" id="KW-1185">Reference proteome</keyword>
<evidence type="ECO:0000313" key="2">
    <source>
        <dbReference type="Proteomes" id="UP000253741"/>
    </source>
</evidence>